<keyword evidence="8" id="KW-1185">Reference proteome</keyword>
<evidence type="ECO:0000256" key="1">
    <source>
        <dbReference type="ARBA" id="ARBA00004613"/>
    </source>
</evidence>
<keyword evidence="4" id="KW-0964">Secreted</keyword>
<reference evidence="7" key="1">
    <citation type="submission" date="2023-04" db="EMBL/GenBank/DDBJ databases">
        <authorList>
            <person name="Vijverberg K."/>
            <person name="Xiong W."/>
            <person name="Schranz E."/>
        </authorList>
    </citation>
    <scope>NUCLEOTIDE SEQUENCE</scope>
</reference>
<dbReference type="Pfam" id="PF05938">
    <property type="entry name" value="Self-incomp_S1"/>
    <property type="match status" value="1"/>
</dbReference>
<keyword evidence="3" id="KW-0713">Self-incompatibility</keyword>
<evidence type="ECO:0000256" key="2">
    <source>
        <dbReference type="ARBA" id="ARBA00005581"/>
    </source>
</evidence>
<dbReference type="Proteomes" id="UP001177003">
    <property type="component" value="Chromosome 8"/>
</dbReference>
<evidence type="ECO:0000256" key="5">
    <source>
        <dbReference type="ARBA" id="ARBA00022729"/>
    </source>
</evidence>
<comment type="subcellular location">
    <subcellularLocation>
        <location evidence="1">Secreted</location>
    </subcellularLocation>
</comment>
<organism evidence="7 8">
    <name type="scientific">Lactuca saligna</name>
    <name type="common">Willowleaf lettuce</name>
    <dbReference type="NCBI Taxonomy" id="75948"/>
    <lineage>
        <taxon>Eukaryota</taxon>
        <taxon>Viridiplantae</taxon>
        <taxon>Streptophyta</taxon>
        <taxon>Embryophyta</taxon>
        <taxon>Tracheophyta</taxon>
        <taxon>Spermatophyta</taxon>
        <taxon>Magnoliopsida</taxon>
        <taxon>eudicotyledons</taxon>
        <taxon>Gunneridae</taxon>
        <taxon>Pentapetalae</taxon>
        <taxon>asterids</taxon>
        <taxon>campanulids</taxon>
        <taxon>Asterales</taxon>
        <taxon>Asteraceae</taxon>
        <taxon>Cichorioideae</taxon>
        <taxon>Cichorieae</taxon>
        <taxon>Lactucinae</taxon>
        <taxon>Lactuca</taxon>
    </lineage>
</organism>
<feature type="signal peptide" evidence="6">
    <location>
        <begin position="1"/>
        <end position="20"/>
    </location>
</feature>
<evidence type="ECO:0000256" key="3">
    <source>
        <dbReference type="ARBA" id="ARBA00022471"/>
    </source>
</evidence>
<keyword evidence="5 6" id="KW-0732">Signal</keyword>
<protein>
    <recommendedName>
        <fullName evidence="9">S-protein homolog</fullName>
    </recommendedName>
</protein>
<evidence type="ECO:0008006" key="9">
    <source>
        <dbReference type="Google" id="ProtNLM"/>
    </source>
</evidence>
<accession>A0AA35ZQD2</accession>
<proteinExistence type="inferred from homology"/>
<evidence type="ECO:0000313" key="8">
    <source>
        <dbReference type="Proteomes" id="UP001177003"/>
    </source>
</evidence>
<dbReference type="GO" id="GO:0060320">
    <property type="term" value="P:rejection of self pollen"/>
    <property type="evidence" value="ECO:0007669"/>
    <property type="project" value="UniProtKB-KW"/>
</dbReference>
<name>A0AA35ZQD2_LACSI</name>
<sequence length="142" mass="16383">MKAFFAFLFVIIIIARSVLSIHLDPNFQTNTRKQYNISINDVGLWALGFECQVNGGETVSRLINPGDESLFEFHADDGDATFVPCDFYWSKKDRNIHVYDDSLKKQCGDNLVNTCKWKISSDGFYVYDISQNPPTFVKMYDW</sequence>
<dbReference type="GO" id="GO:0005576">
    <property type="term" value="C:extracellular region"/>
    <property type="evidence" value="ECO:0007669"/>
    <property type="project" value="UniProtKB-SubCell"/>
</dbReference>
<evidence type="ECO:0000256" key="4">
    <source>
        <dbReference type="ARBA" id="ARBA00022525"/>
    </source>
</evidence>
<gene>
    <name evidence="7" type="ORF">LSALG_LOCUS35585</name>
</gene>
<evidence type="ECO:0000256" key="6">
    <source>
        <dbReference type="SAM" id="SignalP"/>
    </source>
</evidence>
<feature type="chain" id="PRO_5041447101" description="S-protein homolog" evidence="6">
    <location>
        <begin position="21"/>
        <end position="142"/>
    </location>
</feature>
<dbReference type="EMBL" id="OX465084">
    <property type="protein sequence ID" value="CAI9296736.1"/>
    <property type="molecule type" value="Genomic_DNA"/>
</dbReference>
<dbReference type="AlphaFoldDB" id="A0AA35ZQD2"/>
<dbReference type="InterPro" id="IPR010264">
    <property type="entry name" value="Self-incomp_S1"/>
</dbReference>
<comment type="similarity">
    <text evidence="2">Belongs to the plant self-incompatibility (S1) protein family.</text>
</comment>
<evidence type="ECO:0000313" key="7">
    <source>
        <dbReference type="EMBL" id="CAI9296736.1"/>
    </source>
</evidence>